<feature type="compositionally biased region" description="Low complexity" evidence="1">
    <location>
        <begin position="126"/>
        <end position="144"/>
    </location>
</feature>
<dbReference type="RefSeq" id="WP_150970606.1">
    <property type="nucleotide sequence ID" value="NZ_VZDO01000011.1"/>
</dbReference>
<sequence>MAEIYSSSEASSHSTLSAEDADHIQRVLADLGLGDGHGAAAQGTDGHDAAPAAALAADTHPAADAPAHDNGASLAAHDGGDAFHISGLGDAAPAGTDSAAAGSSDDASAHAATPASTLANDAGAVAHASTGATTPPSAAADTLAGGNGMDTLWGSEASPFAPGAGATHAEGGQAAGAASGADAFGHPGTDTLAGAHAADPGATDAAALHTGADTPAAHPSHDTLDGSAATPHAGATDVFGSHSTIIGGAGNDTLAQHDASGTANWSQAGTADHGFADGTGWHATAAEGTASDHFSNWMTMESVAGGDGSDIYAMAHHAGADTADAGGATGGDYDGAFHDQGYPTGHFAPEPSAIVTFGDGYGAHPATLDHTQFHDTVYNI</sequence>
<proteinExistence type="predicted"/>
<keyword evidence="3" id="KW-1185">Reference proteome</keyword>
<gene>
    <name evidence="2" type="ORF">F6X38_14110</name>
</gene>
<protein>
    <submittedName>
        <fullName evidence="2">Uncharacterized protein</fullName>
    </submittedName>
</protein>
<evidence type="ECO:0000313" key="3">
    <source>
        <dbReference type="Proteomes" id="UP000432089"/>
    </source>
</evidence>
<dbReference type="AlphaFoldDB" id="A0A7V7TVX4"/>
<evidence type="ECO:0000313" key="2">
    <source>
        <dbReference type="EMBL" id="KAB0679028.1"/>
    </source>
</evidence>
<dbReference type="EMBL" id="VZDO01000011">
    <property type="protein sequence ID" value="KAB0679028.1"/>
    <property type="molecule type" value="Genomic_DNA"/>
</dbReference>
<feature type="compositionally biased region" description="Low complexity" evidence="1">
    <location>
        <begin position="38"/>
        <end position="72"/>
    </location>
</feature>
<organism evidence="2 3">
    <name type="scientific">Plantimonas leprariae</name>
    <dbReference type="NCBI Taxonomy" id="2615207"/>
    <lineage>
        <taxon>Bacteria</taxon>
        <taxon>Pseudomonadati</taxon>
        <taxon>Pseudomonadota</taxon>
        <taxon>Alphaproteobacteria</taxon>
        <taxon>Hyphomicrobiales</taxon>
        <taxon>Aurantimonadaceae</taxon>
        <taxon>Plantimonas</taxon>
    </lineage>
</organism>
<accession>A0A7V7TVX4</accession>
<feature type="compositionally biased region" description="Low complexity" evidence="1">
    <location>
        <begin position="163"/>
        <end position="209"/>
    </location>
</feature>
<feature type="region of interest" description="Disordered" evidence="1">
    <location>
        <begin position="38"/>
        <end position="76"/>
    </location>
</feature>
<evidence type="ECO:0000256" key="1">
    <source>
        <dbReference type="SAM" id="MobiDB-lite"/>
    </source>
</evidence>
<name>A0A7V7TVX4_9HYPH</name>
<feature type="region of interest" description="Disordered" evidence="1">
    <location>
        <begin position="94"/>
        <end position="114"/>
    </location>
</feature>
<dbReference type="PRINTS" id="PR00313">
    <property type="entry name" value="CABNDNGRPT"/>
</dbReference>
<reference evidence="2 3" key="1">
    <citation type="submission" date="2019-09" db="EMBL/GenBank/DDBJ databases">
        <title>YIM 132180 draft genome.</title>
        <authorList>
            <person name="Zhang K."/>
        </authorList>
    </citation>
    <scope>NUCLEOTIDE SEQUENCE [LARGE SCALE GENOMIC DNA]</scope>
    <source>
        <strain evidence="2 3">YIM 132180</strain>
    </source>
</reference>
<feature type="region of interest" description="Disordered" evidence="1">
    <location>
        <begin position="126"/>
        <end position="236"/>
    </location>
</feature>
<comment type="caution">
    <text evidence="2">The sequence shown here is derived from an EMBL/GenBank/DDBJ whole genome shotgun (WGS) entry which is preliminary data.</text>
</comment>
<dbReference type="Proteomes" id="UP000432089">
    <property type="component" value="Unassembled WGS sequence"/>
</dbReference>